<evidence type="ECO:0000313" key="2">
    <source>
        <dbReference type="Proteomes" id="UP000580250"/>
    </source>
</evidence>
<protein>
    <submittedName>
        <fullName evidence="1">Uncharacterized protein</fullName>
    </submittedName>
</protein>
<accession>A0A6V7X073</accession>
<dbReference type="AlphaFoldDB" id="A0A6V7X073"/>
<gene>
    <name evidence="1" type="ORF">MENT_LOCUS45576</name>
</gene>
<reference evidence="1 2" key="1">
    <citation type="submission" date="2020-08" db="EMBL/GenBank/DDBJ databases">
        <authorList>
            <person name="Koutsovoulos G."/>
            <person name="Danchin GJ E."/>
        </authorList>
    </citation>
    <scope>NUCLEOTIDE SEQUENCE [LARGE SCALE GENOMIC DNA]</scope>
</reference>
<name>A0A6V7X073_MELEN</name>
<proteinExistence type="predicted"/>
<comment type="caution">
    <text evidence="1">The sequence shown here is derived from an EMBL/GenBank/DDBJ whole genome shotgun (WGS) entry which is preliminary data.</text>
</comment>
<dbReference type="EMBL" id="CAJEWN010000966">
    <property type="protein sequence ID" value="CAD2192674.1"/>
    <property type="molecule type" value="Genomic_DNA"/>
</dbReference>
<dbReference type="Proteomes" id="UP000580250">
    <property type="component" value="Unassembled WGS sequence"/>
</dbReference>
<sequence length="135" mass="15356">MIFTEKSDVSFKEKIIQRINDLGCSDKIVIINSALDLCICSCNLCGTQFTAFNEDSIDNHIMIFQHQYAESSHRYMQECIIHDLASQTARGSQYFDSSINYIDPGTQTFPQGSQRYSQGSHQEACKFLKKQTVPI</sequence>
<organism evidence="1 2">
    <name type="scientific">Meloidogyne enterolobii</name>
    <name type="common">Root-knot nematode worm</name>
    <name type="synonym">Meloidogyne mayaguensis</name>
    <dbReference type="NCBI Taxonomy" id="390850"/>
    <lineage>
        <taxon>Eukaryota</taxon>
        <taxon>Metazoa</taxon>
        <taxon>Ecdysozoa</taxon>
        <taxon>Nematoda</taxon>
        <taxon>Chromadorea</taxon>
        <taxon>Rhabditida</taxon>
        <taxon>Tylenchina</taxon>
        <taxon>Tylenchomorpha</taxon>
        <taxon>Tylenchoidea</taxon>
        <taxon>Meloidogynidae</taxon>
        <taxon>Meloidogyninae</taxon>
        <taxon>Meloidogyne</taxon>
    </lineage>
</organism>
<evidence type="ECO:0000313" key="1">
    <source>
        <dbReference type="EMBL" id="CAD2192674.1"/>
    </source>
</evidence>